<evidence type="ECO:0000313" key="1">
    <source>
        <dbReference type="EMBL" id="CAK9141806.1"/>
    </source>
</evidence>
<keyword evidence="2" id="KW-1185">Reference proteome</keyword>
<gene>
    <name evidence="1" type="ORF">ILEXP_LOCUS9434</name>
</gene>
<accession>A0ABC8RBZ9</accession>
<organism evidence="1 2">
    <name type="scientific">Ilex paraguariensis</name>
    <name type="common">yerba mate</name>
    <dbReference type="NCBI Taxonomy" id="185542"/>
    <lineage>
        <taxon>Eukaryota</taxon>
        <taxon>Viridiplantae</taxon>
        <taxon>Streptophyta</taxon>
        <taxon>Embryophyta</taxon>
        <taxon>Tracheophyta</taxon>
        <taxon>Spermatophyta</taxon>
        <taxon>Magnoliopsida</taxon>
        <taxon>eudicotyledons</taxon>
        <taxon>Gunneridae</taxon>
        <taxon>Pentapetalae</taxon>
        <taxon>asterids</taxon>
        <taxon>campanulids</taxon>
        <taxon>Aquifoliales</taxon>
        <taxon>Aquifoliaceae</taxon>
        <taxon>Ilex</taxon>
    </lineage>
</organism>
<reference evidence="1 2" key="1">
    <citation type="submission" date="2024-02" db="EMBL/GenBank/DDBJ databases">
        <authorList>
            <person name="Vignale AGUSTIN F."/>
            <person name="Sosa J E."/>
            <person name="Modenutti C."/>
        </authorList>
    </citation>
    <scope>NUCLEOTIDE SEQUENCE [LARGE SCALE GENOMIC DNA]</scope>
</reference>
<name>A0ABC8RBZ9_9AQUA</name>
<proteinExistence type="predicted"/>
<dbReference type="EMBL" id="CAUOFW020001178">
    <property type="protein sequence ID" value="CAK9141806.1"/>
    <property type="molecule type" value="Genomic_DNA"/>
</dbReference>
<comment type="caution">
    <text evidence="1">The sequence shown here is derived from an EMBL/GenBank/DDBJ whole genome shotgun (WGS) entry which is preliminary data.</text>
</comment>
<protein>
    <submittedName>
        <fullName evidence="1">Uncharacterized protein</fullName>
    </submittedName>
</protein>
<evidence type="ECO:0000313" key="2">
    <source>
        <dbReference type="Proteomes" id="UP001642360"/>
    </source>
</evidence>
<sequence length="151" mass="16267">MDQVCIMIHHGVTDGEAYGASGIAIDQLRMMIDHAVSDGEGYGGSGIAIDQLCILINYGVSDGEGYGGSGMSIDQLCIMINEGVTAGENSERTTFGAVVMSGREAKKRKKVVSERSFGNVKLFVDKDAKKRYDSFIVKHPLLIKRGVYLVS</sequence>
<dbReference type="Proteomes" id="UP001642360">
    <property type="component" value="Unassembled WGS sequence"/>
</dbReference>
<dbReference type="AlphaFoldDB" id="A0ABC8RBZ9"/>